<protein>
    <submittedName>
        <fullName evidence="1">Uncharacterized protein</fullName>
    </submittedName>
</protein>
<name>A0A5B7KEG6_PORTR</name>
<dbReference type="AlphaFoldDB" id="A0A5B7KEG6"/>
<evidence type="ECO:0000313" key="1">
    <source>
        <dbReference type="EMBL" id="MPD05057.1"/>
    </source>
</evidence>
<comment type="caution">
    <text evidence="1">The sequence shown here is derived from an EMBL/GenBank/DDBJ whole genome shotgun (WGS) entry which is preliminary data.</text>
</comment>
<keyword evidence="2" id="KW-1185">Reference proteome</keyword>
<organism evidence="1 2">
    <name type="scientific">Portunus trituberculatus</name>
    <name type="common">Swimming crab</name>
    <name type="synonym">Neptunus trituberculatus</name>
    <dbReference type="NCBI Taxonomy" id="210409"/>
    <lineage>
        <taxon>Eukaryota</taxon>
        <taxon>Metazoa</taxon>
        <taxon>Ecdysozoa</taxon>
        <taxon>Arthropoda</taxon>
        <taxon>Crustacea</taxon>
        <taxon>Multicrustacea</taxon>
        <taxon>Malacostraca</taxon>
        <taxon>Eumalacostraca</taxon>
        <taxon>Eucarida</taxon>
        <taxon>Decapoda</taxon>
        <taxon>Pleocyemata</taxon>
        <taxon>Brachyura</taxon>
        <taxon>Eubrachyura</taxon>
        <taxon>Portunoidea</taxon>
        <taxon>Portunidae</taxon>
        <taxon>Portuninae</taxon>
        <taxon>Portunus</taxon>
    </lineage>
</organism>
<dbReference type="EMBL" id="VSRR010144194">
    <property type="protein sequence ID" value="MPD05057.1"/>
    <property type="molecule type" value="Genomic_DNA"/>
</dbReference>
<evidence type="ECO:0000313" key="2">
    <source>
        <dbReference type="Proteomes" id="UP000324222"/>
    </source>
</evidence>
<reference evidence="1 2" key="1">
    <citation type="submission" date="2019-05" db="EMBL/GenBank/DDBJ databases">
        <title>Another draft genome of Portunus trituberculatus and its Hox gene families provides insights of decapod evolution.</title>
        <authorList>
            <person name="Jeong J.-H."/>
            <person name="Song I."/>
            <person name="Kim S."/>
            <person name="Choi T."/>
            <person name="Kim D."/>
            <person name="Ryu S."/>
            <person name="Kim W."/>
        </authorList>
    </citation>
    <scope>NUCLEOTIDE SEQUENCE [LARGE SCALE GENOMIC DNA]</scope>
    <source>
        <tissue evidence="1">Muscle</tissue>
    </source>
</reference>
<accession>A0A5B7KEG6</accession>
<gene>
    <name evidence="1" type="ORF">E2C01_100778</name>
</gene>
<sequence>MHSITTITTTIITKYIRILSPSHPITPIPSSPPLPQTALPPGFYYIKTHLPSSNQPPPIPTTYTITVTVALTTQESSLWHYLTPSQIASAALNSVSVKPLHRPPC</sequence>
<proteinExistence type="predicted"/>
<dbReference type="Proteomes" id="UP000324222">
    <property type="component" value="Unassembled WGS sequence"/>
</dbReference>